<dbReference type="RefSeq" id="WP_289832345.1">
    <property type="nucleotide sequence ID" value="NZ_JAUEDK010000091.1"/>
</dbReference>
<keyword evidence="2" id="KW-0732">Signal</keyword>
<evidence type="ECO:0000313" key="3">
    <source>
        <dbReference type="EMBL" id="MDN0077736.1"/>
    </source>
</evidence>
<reference evidence="3" key="1">
    <citation type="submission" date="2023-06" db="EMBL/GenBank/DDBJ databases">
        <authorList>
            <person name="Zhang S."/>
        </authorList>
    </citation>
    <scope>NUCLEOTIDE SEQUENCE</scope>
    <source>
        <strain evidence="3">SG2303</strain>
    </source>
</reference>
<feature type="signal peptide" evidence="2">
    <location>
        <begin position="1"/>
        <end position="21"/>
    </location>
</feature>
<gene>
    <name evidence="3" type="ORF">QU481_23300</name>
</gene>
<keyword evidence="4" id="KW-1185">Reference proteome</keyword>
<evidence type="ECO:0000256" key="1">
    <source>
        <dbReference type="SAM" id="MobiDB-lite"/>
    </source>
</evidence>
<feature type="region of interest" description="Disordered" evidence="1">
    <location>
        <begin position="113"/>
        <end position="136"/>
    </location>
</feature>
<protein>
    <recommendedName>
        <fullName evidence="5">Lipoprotein</fullName>
    </recommendedName>
</protein>
<name>A0ABT7XVC3_9NEIS</name>
<proteinExistence type="predicted"/>
<dbReference type="Proteomes" id="UP001168540">
    <property type="component" value="Unassembled WGS sequence"/>
</dbReference>
<evidence type="ECO:0000256" key="2">
    <source>
        <dbReference type="SAM" id="SignalP"/>
    </source>
</evidence>
<evidence type="ECO:0000313" key="4">
    <source>
        <dbReference type="Proteomes" id="UP001168540"/>
    </source>
</evidence>
<dbReference type="EMBL" id="JAUEDK010000091">
    <property type="protein sequence ID" value="MDN0077736.1"/>
    <property type="molecule type" value="Genomic_DNA"/>
</dbReference>
<accession>A0ABT7XVC3</accession>
<evidence type="ECO:0008006" key="5">
    <source>
        <dbReference type="Google" id="ProtNLM"/>
    </source>
</evidence>
<comment type="caution">
    <text evidence="3">The sequence shown here is derived from an EMBL/GenBank/DDBJ whole genome shotgun (WGS) entry which is preliminary data.</text>
</comment>
<sequence>MKHLVMVMALLISAGGSAVLAADAGVSVRIGQPDFYGRIDIEGYPPPQVIYRQPIAIEQVPMNRQPIYLRVPLDHAEHWRTHCREYNACGERVLFVQDSWYSQEYAPRYQEHHRDYKDDHGQRRHDMYPDQRNDRY</sequence>
<organism evidence="3 4">
    <name type="scientific">Crenobacter oryzisoli</name>
    <dbReference type="NCBI Taxonomy" id="3056844"/>
    <lineage>
        <taxon>Bacteria</taxon>
        <taxon>Pseudomonadati</taxon>
        <taxon>Pseudomonadota</taxon>
        <taxon>Betaproteobacteria</taxon>
        <taxon>Neisseriales</taxon>
        <taxon>Neisseriaceae</taxon>
        <taxon>Crenobacter</taxon>
    </lineage>
</organism>
<feature type="chain" id="PRO_5046430773" description="Lipoprotein" evidence="2">
    <location>
        <begin position="22"/>
        <end position="136"/>
    </location>
</feature>